<gene>
    <name evidence="1" type="ORF">UY77_C0002G0035</name>
</gene>
<accession>A0A0G1ZXY7</accession>
<dbReference type="GO" id="GO:0005840">
    <property type="term" value="C:ribosome"/>
    <property type="evidence" value="ECO:0007669"/>
    <property type="project" value="UniProtKB-KW"/>
</dbReference>
<proteinExistence type="predicted"/>
<dbReference type="Gene3D" id="1.20.1440.60">
    <property type="entry name" value="23S rRNA-intervening sequence"/>
    <property type="match status" value="1"/>
</dbReference>
<dbReference type="PANTHER" id="PTHR38471:SF2">
    <property type="entry name" value="FOUR HELIX BUNDLE PROTEIN"/>
    <property type="match status" value="1"/>
</dbReference>
<reference evidence="1 2" key="1">
    <citation type="journal article" date="2015" name="Nature">
        <title>rRNA introns, odd ribosomes, and small enigmatic genomes across a large radiation of phyla.</title>
        <authorList>
            <person name="Brown C.T."/>
            <person name="Hug L.A."/>
            <person name="Thomas B.C."/>
            <person name="Sharon I."/>
            <person name="Castelle C.J."/>
            <person name="Singh A."/>
            <person name="Wilkins M.J."/>
            <person name="Williams K.H."/>
            <person name="Banfield J.F."/>
        </authorList>
    </citation>
    <scope>NUCLEOTIDE SEQUENCE [LARGE SCALE GENOMIC DNA]</scope>
</reference>
<name>A0A0G1ZXY7_9BACT</name>
<dbReference type="NCBIfam" id="TIGR02436">
    <property type="entry name" value="four helix bundle protein"/>
    <property type="match status" value="1"/>
</dbReference>
<dbReference type="AlphaFoldDB" id="A0A0G1ZXY7"/>
<keyword evidence="1" id="KW-0689">Ribosomal protein</keyword>
<evidence type="ECO:0000313" key="2">
    <source>
        <dbReference type="Proteomes" id="UP000034711"/>
    </source>
</evidence>
<dbReference type="SUPFAM" id="SSF158446">
    <property type="entry name" value="IVS-encoded protein-like"/>
    <property type="match status" value="1"/>
</dbReference>
<dbReference type="Pfam" id="PF05635">
    <property type="entry name" value="23S_rRNA_IVP"/>
    <property type="match status" value="1"/>
</dbReference>
<dbReference type="PANTHER" id="PTHR38471">
    <property type="entry name" value="FOUR HELIX BUNDLE PROTEIN"/>
    <property type="match status" value="1"/>
</dbReference>
<dbReference type="EMBL" id="LCRI01000002">
    <property type="protein sequence ID" value="KKW33287.1"/>
    <property type="molecule type" value="Genomic_DNA"/>
</dbReference>
<dbReference type="Proteomes" id="UP000034711">
    <property type="component" value="Unassembled WGS sequence"/>
</dbReference>
<sequence length="123" mass="13980">MAKQPYHELIVWKNAHVFVLEVYKATENFPAEEKYGVTSQLRRAAVSVCCNIVEGHAKHSKADALRFLDIAGGSLRECAYLIELARDLTLLSATLYDTLDDLQRGTSYLLNEFRKGVRNRTDF</sequence>
<comment type="caution">
    <text evidence="1">The sequence shown here is derived from an EMBL/GenBank/DDBJ whole genome shotgun (WGS) entry which is preliminary data.</text>
</comment>
<dbReference type="InterPro" id="IPR036583">
    <property type="entry name" value="23S_rRNA_IVS_sf"/>
</dbReference>
<protein>
    <submittedName>
        <fullName evidence="1">S23 ribosomal protein</fullName>
    </submittedName>
</protein>
<evidence type="ECO:0000313" key="1">
    <source>
        <dbReference type="EMBL" id="KKW33287.1"/>
    </source>
</evidence>
<dbReference type="CDD" id="cd16377">
    <property type="entry name" value="23S_rRNA_IVP_like"/>
    <property type="match status" value="1"/>
</dbReference>
<keyword evidence="1" id="KW-0687">Ribonucleoprotein</keyword>
<organism evidence="1 2">
    <name type="scientific">Candidatus Uhrbacteria bacterium GW2011_GWA2_53_10</name>
    <dbReference type="NCBI Taxonomy" id="1618980"/>
    <lineage>
        <taxon>Bacteria</taxon>
        <taxon>Candidatus Uhriibacteriota</taxon>
    </lineage>
</organism>
<dbReference type="InterPro" id="IPR012657">
    <property type="entry name" value="23S_rRNA-intervening_sequence"/>
</dbReference>